<dbReference type="eggNOG" id="KOG0602">
    <property type="taxonomic scope" value="Eukaryota"/>
</dbReference>
<name>S3BW30_OPHP1</name>
<evidence type="ECO:0000256" key="1">
    <source>
        <dbReference type="ARBA" id="ARBA00005615"/>
    </source>
</evidence>
<organism evidence="5 6">
    <name type="scientific">Ophiostoma piceae (strain UAMH 11346)</name>
    <name type="common">Sap stain fungus</name>
    <dbReference type="NCBI Taxonomy" id="1262450"/>
    <lineage>
        <taxon>Eukaryota</taxon>
        <taxon>Fungi</taxon>
        <taxon>Dikarya</taxon>
        <taxon>Ascomycota</taxon>
        <taxon>Pezizomycotina</taxon>
        <taxon>Sordariomycetes</taxon>
        <taxon>Sordariomycetidae</taxon>
        <taxon>Ophiostomatales</taxon>
        <taxon>Ophiostomataceae</taxon>
        <taxon>Ophiostoma</taxon>
    </lineage>
</organism>
<comment type="similarity">
    <text evidence="1 4">Belongs to the glycosyl hydrolase 37 family.</text>
</comment>
<dbReference type="InterPro" id="IPR008928">
    <property type="entry name" value="6-hairpin_glycosidase_sf"/>
</dbReference>
<dbReference type="SUPFAM" id="SSF48208">
    <property type="entry name" value="Six-hairpin glycosidases"/>
    <property type="match status" value="1"/>
</dbReference>
<keyword evidence="6" id="KW-1185">Reference proteome</keyword>
<keyword evidence="2 4" id="KW-0378">Hydrolase</keyword>
<dbReference type="GO" id="GO:0004555">
    <property type="term" value="F:alpha,alpha-trehalase activity"/>
    <property type="evidence" value="ECO:0007669"/>
    <property type="project" value="UniProtKB-EC"/>
</dbReference>
<proteinExistence type="inferred from homology"/>
<evidence type="ECO:0000313" key="5">
    <source>
        <dbReference type="EMBL" id="EPE04732.1"/>
    </source>
</evidence>
<evidence type="ECO:0000313" key="6">
    <source>
        <dbReference type="Proteomes" id="UP000016923"/>
    </source>
</evidence>
<dbReference type="PRINTS" id="PR00744">
    <property type="entry name" value="GLHYDRLASE37"/>
</dbReference>
<evidence type="ECO:0000256" key="3">
    <source>
        <dbReference type="ARBA" id="ARBA00023295"/>
    </source>
</evidence>
<dbReference type="STRING" id="1262450.S3BW30"/>
<dbReference type="OMA" id="RYWDASD"/>
<reference evidence="5 6" key="1">
    <citation type="journal article" date="2013" name="BMC Genomics">
        <title>The genome and transcriptome of the pine saprophyte Ophiostoma piceae, and a comparison with the bark beetle-associated pine pathogen Grosmannia clavigera.</title>
        <authorList>
            <person name="Haridas S."/>
            <person name="Wang Y."/>
            <person name="Lim L."/>
            <person name="Massoumi Alamouti S."/>
            <person name="Jackman S."/>
            <person name="Docking R."/>
            <person name="Robertson G."/>
            <person name="Birol I."/>
            <person name="Bohlmann J."/>
            <person name="Breuil C."/>
        </authorList>
    </citation>
    <scope>NUCLEOTIDE SEQUENCE [LARGE SCALE GENOMIC DNA]</scope>
    <source>
        <strain evidence="5 6">UAMH 11346</strain>
    </source>
</reference>
<accession>S3BW30</accession>
<dbReference type="InterPro" id="IPR018232">
    <property type="entry name" value="Glyco_hydro_37_CS"/>
</dbReference>
<dbReference type="Gene3D" id="1.50.10.10">
    <property type="match status" value="1"/>
</dbReference>
<evidence type="ECO:0000256" key="2">
    <source>
        <dbReference type="ARBA" id="ARBA00022801"/>
    </source>
</evidence>
<dbReference type="AlphaFoldDB" id="S3BW30"/>
<dbReference type="PANTHER" id="PTHR23403:SF1">
    <property type="entry name" value="TREHALASE"/>
    <property type="match status" value="1"/>
</dbReference>
<evidence type="ECO:0000256" key="4">
    <source>
        <dbReference type="RuleBase" id="RU361180"/>
    </source>
</evidence>
<dbReference type="InterPro" id="IPR001661">
    <property type="entry name" value="Glyco_hydro_37"/>
</dbReference>
<gene>
    <name evidence="5" type="ORF">F503_06281</name>
</gene>
<dbReference type="HOGENOM" id="CLU_006451_4_0_1"/>
<dbReference type="EMBL" id="KE148159">
    <property type="protein sequence ID" value="EPE04732.1"/>
    <property type="molecule type" value="Genomic_DNA"/>
</dbReference>
<dbReference type="Pfam" id="PF01204">
    <property type="entry name" value="Trehalase"/>
    <property type="match status" value="1"/>
</dbReference>
<dbReference type="PANTHER" id="PTHR23403">
    <property type="entry name" value="TREHALASE"/>
    <property type="match status" value="1"/>
</dbReference>
<comment type="catalytic activity">
    <reaction evidence="4">
        <text>alpha,alpha-trehalose + H2O = alpha-D-glucose + beta-D-glucose</text>
        <dbReference type="Rhea" id="RHEA:32675"/>
        <dbReference type="ChEBI" id="CHEBI:15377"/>
        <dbReference type="ChEBI" id="CHEBI:15903"/>
        <dbReference type="ChEBI" id="CHEBI:16551"/>
        <dbReference type="ChEBI" id="CHEBI:17925"/>
        <dbReference type="EC" id="3.2.1.28"/>
    </reaction>
</comment>
<dbReference type="InterPro" id="IPR012341">
    <property type="entry name" value="6hp_glycosidase-like_sf"/>
</dbReference>
<keyword evidence="3 4" id="KW-0326">Glycosidase</keyword>
<dbReference type="Proteomes" id="UP000016923">
    <property type="component" value="Unassembled WGS sequence"/>
</dbReference>
<dbReference type="EC" id="3.2.1.28" evidence="4"/>
<protein>
    <recommendedName>
        <fullName evidence="4">Trehalase</fullName>
        <ecNumber evidence="4">3.2.1.28</ecNumber>
    </recommendedName>
    <alternativeName>
        <fullName evidence="4">Alpha-trehalose glucohydrolase</fullName>
    </alternativeName>
</protein>
<dbReference type="OrthoDB" id="3542292at2759"/>
<sequence length="715" mass="78577">MPAMPASGLASRGIAASFSRTASAIAAVALVLCAGPAAAVFNNGSIIAPCSSPLYCYGDILKSIELAAPFSDSKTFVDMPTVRPLDEVVAAFNNLTKPISNNTELNDFLSTYFAPAGGELESVPADQLTTNATFLAKLNDTVIHQFVQKVIGIWPDLTRQYTGSAGDSGCDGCESSFVPVNRSFVVAGGRFREPYYWDSYWIIEGLLRTGGSFVTISRNIIENFLDLIEEFGFVPNGARIYYLNRSQPPLLSQMVRVYLEHTNDLSILERALPILIKEHEFWTVNRSVSVTAPSNKTYTLNHYSVANNQPRPESFLEDYVTANNQSYYASNGSVYPETAPFNETEQQALYAQLASGAESGWDYSARWLARPNDSASGTYFPLRSLNINNLLPVDLNSILYWNEVTIGGFLEFTGNSTAARQWGKAASQRSEAMHELMWNETLFSYFDYNLTSKAQDIFVPRDNTSSIADTANAPEGYQVLFNVAQLYPFWTGAAPAQLKNNPLAVKQAYSHVEAYLDNYLGGIPATNLQTGQQWDTPNVWPPLQHILIQGLLNTPATFGPQDTDYEDLQKLALRLAQRYLDSSFCTWYATGGSTSETPQLAGFTSADNGTMFEKYTYNSTNGAGGGGEYTVVEGFGWTNGVLIWAADTFSGKLVRPECGNITAAQITPGKRKRNDVLALERRDEVADITGRRARPPSAVQLDPYDATFIKKFGRG</sequence>
<dbReference type="PROSITE" id="PS00928">
    <property type="entry name" value="TREHALASE_2"/>
    <property type="match status" value="1"/>
</dbReference>
<dbReference type="GO" id="GO:0005993">
    <property type="term" value="P:trehalose catabolic process"/>
    <property type="evidence" value="ECO:0007669"/>
    <property type="project" value="TreeGrafter"/>
</dbReference>
<dbReference type="VEuPathDB" id="FungiDB:F503_06281"/>